<name>A0ABY4W4K1_9PROT</name>
<dbReference type="InterPro" id="IPR010642">
    <property type="entry name" value="Invasion_prot_B"/>
</dbReference>
<dbReference type="Proteomes" id="UP001056291">
    <property type="component" value="Chromosome"/>
</dbReference>
<proteinExistence type="predicted"/>
<dbReference type="Pfam" id="PF06776">
    <property type="entry name" value="IalB"/>
    <property type="match status" value="1"/>
</dbReference>
<evidence type="ECO:0000313" key="2">
    <source>
        <dbReference type="Proteomes" id="UP001056291"/>
    </source>
</evidence>
<sequence length="174" mass="18670">MDVKLACRVLIIGALLLVVSSRVGITQAQTTTAEAPMPAESPWSVHCEAISREALPDCRIEQRAVVTKTGRLLLQVTLQVPADTREPVLMIQGPLGTFLPAGIGLDVDGAELIELPFQTCEANGCFAATPMTADQLEALFGGQKLNVQLQSVNRQPITVPMSLIGFTSAYRKIQ</sequence>
<protein>
    <submittedName>
        <fullName evidence="1">Invasion associated locus B family protein</fullName>
    </submittedName>
</protein>
<gene>
    <name evidence="1" type="ORF">NBZ79_03140</name>
</gene>
<dbReference type="RefSeq" id="WP_251935439.1">
    <property type="nucleotide sequence ID" value="NZ_CP098747.1"/>
</dbReference>
<evidence type="ECO:0000313" key="1">
    <source>
        <dbReference type="EMBL" id="USG61968.1"/>
    </source>
</evidence>
<dbReference type="EMBL" id="CP098747">
    <property type="protein sequence ID" value="USG61968.1"/>
    <property type="molecule type" value="Genomic_DNA"/>
</dbReference>
<dbReference type="InterPro" id="IPR038696">
    <property type="entry name" value="IalB_sf"/>
</dbReference>
<dbReference type="Gene3D" id="2.60.40.1880">
    <property type="entry name" value="Invasion associated locus B (IalB) protein"/>
    <property type="match status" value="1"/>
</dbReference>
<accession>A0ABY4W4K1</accession>
<organism evidence="1 2">
    <name type="scientific">Sneathiella marina</name>
    <dbReference type="NCBI Taxonomy" id="2950108"/>
    <lineage>
        <taxon>Bacteria</taxon>
        <taxon>Pseudomonadati</taxon>
        <taxon>Pseudomonadota</taxon>
        <taxon>Alphaproteobacteria</taxon>
        <taxon>Sneathiellales</taxon>
        <taxon>Sneathiellaceae</taxon>
        <taxon>Sneathiella</taxon>
    </lineage>
</organism>
<keyword evidence="2" id="KW-1185">Reference proteome</keyword>
<reference evidence="1" key="1">
    <citation type="submission" date="2022-06" db="EMBL/GenBank/DDBJ databases">
        <title>Sneathiella actinostolidae sp. nov., isolated from a sea anemonein the Western Pacific Ocean.</title>
        <authorList>
            <person name="Wei M.J."/>
        </authorList>
    </citation>
    <scope>NUCLEOTIDE SEQUENCE</scope>
    <source>
        <strain evidence="1">PHK-P5</strain>
    </source>
</reference>